<gene>
    <name evidence="2" type="ORF">HBH39_11940</name>
</gene>
<evidence type="ECO:0000313" key="2">
    <source>
        <dbReference type="EMBL" id="QIR15105.1"/>
    </source>
</evidence>
<name>A0A6G9QM15_9GAMM</name>
<feature type="transmembrane region" description="Helical" evidence="1">
    <location>
        <begin position="173"/>
        <end position="193"/>
    </location>
</feature>
<dbReference type="RefSeq" id="WP_167678553.1">
    <property type="nucleotide sequence ID" value="NZ_CP050313.1"/>
</dbReference>
<feature type="transmembrane region" description="Helical" evidence="1">
    <location>
        <begin position="375"/>
        <end position="394"/>
    </location>
</feature>
<keyword evidence="1" id="KW-0812">Transmembrane</keyword>
<dbReference type="KEGG" id="saes:HBH39_11940"/>
<evidence type="ECO:0000313" key="3">
    <source>
        <dbReference type="Proteomes" id="UP000502608"/>
    </source>
</evidence>
<keyword evidence="1" id="KW-1133">Transmembrane helix</keyword>
<accession>A0A6G9QM15</accession>
<evidence type="ECO:0000256" key="1">
    <source>
        <dbReference type="SAM" id="Phobius"/>
    </source>
</evidence>
<feature type="transmembrane region" description="Helical" evidence="1">
    <location>
        <begin position="400"/>
        <end position="419"/>
    </location>
</feature>
<protein>
    <recommendedName>
        <fullName evidence="4">O-antigen ligase family protein</fullName>
    </recommendedName>
</protein>
<feature type="transmembrane region" description="Helical" evidence="1">
    <location>
        <begin position="50"/>
        <end position="67"/>
    </location>
</feature>
<organism evidence="2 3">
    <name type="scientific">Shewanella aestuarii</name>
    <dbReference type="NCBI Taxonomy" id="1028752"/>
    <lineage>
        <taxon>Bacteria</taxon>
        <taxon>Pseudomonadati</taxon>
        <taxon>Pseudomonadota</taxon>
        <taxon>Gammaproteobacteria</taxon>
        <taxon>Alteromonadales</taxon>
        <taxon>Shewanellaceae</taxon>
        <taxon>Shewanella</taxon>
    </lineage>
</organism>
<dbReference type="AlphaFoldDB" id="A0A6G9QM15"/>
<dbReference type="Proteomes" id="UP000502608">
    <property type="component" value="Chromosome"/>
</dbReference>
<keyword evidence="1" id="KW-0472">Membrane</keyword>
<reference evidence="2 3" key="1">
    <citation type="submission" date="2020-03" db="EMBL/GenBank/DDBJ databases">
        <title>Complete genome sequence of Shewanella sp.</title>
        <authorList>
            <person name="Kim Y.-S."/>
            <person name="Kim S.-J."/>
            <person name="Jung H.-K."/>
            <person name="Kim K.-H."/>
        </authorList>
    </citation>
    <scope>NUCLEOTIDE SEQUENCE [LARGE SCALE GENOMIC DNA]</scope>
    <source>
        <strain evidence="2 3">PN3F2</strain>
    </source>
</reference>
<feature type="transmembrane region" description="Helical" evidence="1">
    <location>
        <begin position="140"/>
        <end position="161"/>
    </location>
</feature>
<feature type="transmembrane region" description="Helical" evidence="1">
    <location>
        <begin position="73"/>
        <end position="91"/>
    </location>
</feature>
<keyword evidence="3" id="KW-1185">Reference proteome</keyword>
<evidence type="ECO:0008006" key="4">
    <source>
        <dbReference type="Google" id="ProtNLM"/>
    </source>
</evidence>
<feature type="transmembrane region" description="Helical" evidence="1">
    <location>
        <begin position="346"/>
        <end position="368"/>
    </location>
</feature>
<feature type="transmembrane region" description="Helical" evidence="1">
    <location>
        <begin position="254"/>
        <end position="273"/>
    </location>
</feature>
<feature type="transmembrane region" description="Helical" evidence="1">
    <location>
        <begin position="205"/>
        <end position="234"/>
    </location>
</feature>
<sequence length="436" mass="49542">MALVDHNGKMISRGVYLHKLAMWMMALYLLADMASGFSVIYIGMDLKISLLYKMPLFILLMILIARFNLGSSLFILATLLFFLLGPLVIFFKKVNVGHLFLDFGYAVKIMMPAVVMTYFFHLYQRAPNLAFHFGKKIMQFSFLILSFNFILAASGVGKATYQLVEDDTAGSTGLIYAGNELGPAFLLVFGYVLHHVWNGNSRIQYLLLSLFTLLCGVTVATKTTMLASILLVFFIPIMNERKHLFNLTWLKLKLFLPLIVFCVGLVIVIADLLETLGLYDRIMWFYEQKGLIGVIWSGRNEFIAQMFVIFKEQTTLFHQVFGQGFFIETLHPRGKGAVEVDVVDTIIYFGFFGALVTSLFYLLTFYFALKKVREINTYLIPCIVLVDFLLLILSVMSGHIWMSGTVGILFGVFNSFLFYEYAVGKNGSTEAQRSYR</sequence>
<feature type="transmembrane region" description="Helical" evidence="1">
    <location>
        <begin position="103"/>
        <end position="120"/>
    </location>
</feature>
<proteinExistence type="predicted"/>
<dbReference type="EMBL" id="CP050313">
    <property type="protein sequence ID" value="QIR15105.1"/>
    <property type="molecule type" value="Genomic_DNA"/>
</dbReference>
<feature type="transmembrane region" description="Helical" evidence="1">
    <location>
        <begin position="20"/>
        <end position="43"/>
    </location>
</feature>